<organism evidence="3 4">
    <name type="scientific">Lasiosphaeria hispida</name>
    <dbReference type="NCBI Taxonomy" id="260671"/>
    <lineage>
        <taxon>Eukaryota</taxon>
        <taxon>Fungi</taxon>
        <taxon>Dikarya</taxon>
        <taxon>Ascomycota</taxon>
        <taxon>Pezizomycotina</taxon>
        <taxon>Sordariomycetes</taxon>
        <taxon>Sordariomycetidae</taxon>
        <taxon>Sordariales</taxon>
        <taxon>Lasiosphaeriaceae</taxon>
        <taxon>Lasiosphaeria</taxon>
    </lineage>
</organism>
<dbReference type="InterPro" id="IPR029063">
    <property type="entry name" value="SAM-dependent_MTases_sf"/>
</dbReference>
<proteinExistence type="inferred from homology"/>
<sequence length="342" mass="38290">MDPAITVSQSMDGIPFSSGGVLRTETESPIPAASDDDSAFDEWQSTRTRPLSLSALNYPIEHGRRYHAFQPGSYMLPNDEVEMERLDLMHEVLVTVVGSQLFLAPVDGGRIHRALDLGTGTGIWAIELADKFPNIQVTGNDLSPIQPHWVPQNLKFEVDDIESPWSHTMPFDFVFGRYLITAIKDFPGLVKSAYENIVPGGWVEFQDFDLNLYSDDGTLPADASSLAWDKYIIEATEQIGREPSPGPRLEGCIRAAGFRNVTKRQFKIPLGAWPKDPALREVGALYLAQMLEGLEGFSLRLMCDVLGWKAEEVRELMAKVRSEFVSGKQHIYMVYYVVYGQK</sequence>
<dbReference type="Proteomes" id="UP001275084">
    <property type="component" value="Unassembled WGS sequence"/>
</dbReference>
<keyword evidence="3" id="KW-0489">Methyltransferase</keyword>
<dbReference type="Gene3D" id="3.40.50.150">
    <property type="entry name" value="Vaccinia Virus protein VP39"/>
    <property type="match status" value="1"/>
</dbReference>
<dbReference type="SUPFAM" id="SSF53335">
    <property type="entry name" value="S-adenosyl-L-methionine-dependent methyltransferases"/>
    <property type="match status" value="1"/>
</dbReference>
<comment type="similarity">
    <text evidence="1">Belongs to the methyltransferase superfamily. LaeA methyltransferase family.</text>
</comment>
<name>A0AAJ0HSP9_9PEZI</name>
<comment type="caution">
    <text evidence="3">The sequence shown here is derived from an EMBL/GenBank/DDBJ whole genome shotgun (WGS) entry which is preliminary data.</text>
</comment>
<reference evidence="3" key="2">
    <citation type="submission" date="2023-06" db="EMBL/GenBank/DDBJ databases">
        <authorList>
            <consortium name="Lawrence Berkeley National Laboratory"/>
            <person name="Haridas S."/>
            <person name="Hensen N."/>
            <person name="Bonometti L."/>
            <person name="Westerberg I."/>
            <person name="Brannstrom I.O."/>
            <person name="Guillou S."/>
            <person name="Cros-Aarteil S."/>
            <person name="Calhoun S."/>
            <person name="Kuo A."/>
            <person name="Mondo S."/>
            <person name="Pangilinan J."/>
            <person name="Riley R."/>
            <person name="Labutti K."/>
            <person name="Andreopoulos B."/>
            <person name="Lipzen A."/>
            <person name="Chen C."/>
            <person name="Yanf M."/>
            <person name="Daum C."/>
            <person name="Ng V."/>
            <person name="Clum A."/>
            <person name="Steindorff A."/>
            <person name="Ohm R."/>
            <person name="Martin F."/>
            <person name="Silar P."/>
            <person name="Natvig D."/>
            <person name="Lalanne C."/>
            <person name="Gautier V."/>
            <person name="Ament-Velasquez S.L."/>
            <person name="Kruys A."/>
            <person name="Hutchinson M.I."/>
            <person name="Powell A.J."/>
            <person name="Barry K."/>
            <person name="Miller A.N."/>
            <person name="Grigoriev I.V."/>
            <person name="Debuchy R."/>
            <person name="Gladieux P."/>
            <person name="Thoren M.H."/>
            <person name="Johannesson H."/>
        </authorList>
    </citation>
    <scope>NUCLEOTIDE SEQUENCE</scope>
    <source>
        <strain evidence="3">CBS 955.72</strain>
    </source>
</reference>
<dbReference type="AlphaFoldDB" id="A0AAJ0HSP9"/>
<accession>A0AAJ0HSP9</accession>
<evidence type="ECO:0000256" key="2">
    <source>
        <dbReference type="SAM" id="MobiDB-lite"/>
    </source>
</evidence>
<feature type="compositionally biased region" description="Polar residues" evidence="2">
    <location>
        <begin position="1"/>
        <end position="11"/>
    </location>
</feature>
<feature type="region of interest" description="Disordered" evidence="2">
    <location>
        <begin position="1"/>
        <end position="38"/>
    </location>
</feature>
<evidence type="ECO:0000313" key="3">
    <source>
        <dbReference type="EMBL" id="KAK3360550.1"/>
    </source>
</evidence>
<reference evidence="3" key="1">
    <citation type="journal article" date="2023" name="Mol. Phylogenet. Evol.">
        <title>Genome-scale phylogeny and comparative genomics of the fungal order Sordariales.</title>
        <authorList>
            <person name="Hensen N."/>
            <person name="Bonometti L."/>
            <person name="Westerberg I."/>
            <person name="Brannstrom I.O."/>
            <person name="Guillou S."/>
            <person name="Cros-Aarteil S."/>
            <person name="Calhoun S."/>
            <person name="Haridas S."/>
            <person name="Kuo A."/>
            <person name="Mondo S."/>
            <person name="Pangilinan J."/>
            <person name="Riley R."/>
            <person name="LaButti K."/>
            <person name="Andreopoulos B."/>
            <person name="Lipzen A."/>
            <person name="Chen C."/>
            <person name="Yan M."/>
            <person name="Daum C."/>
            <person name="Ng V."/>
            <person name="Clum A."/>
            <person name="Steindorff A."/>
            <person name="Ohm R.A."/>
            <person name="Martin F."/>
            <person name="Silar P."/>
            <person name="Natvig D.O."/>
            <person name="Lalanne C."/>
            <person name="Gautier V."/>
            <person name="Ament-Velasquez S.L."/>
            <person name="Kruys A."/>
            <person name="Hutchinson M.I."/>
            <person name="Powell A.J."/>
            <person name="Barry K."/>
            <person name="Miller A.N."/>
            <person name="Grigoriev I.V."/>
            <person name="Debuchy R."/>
            <person name="Gladieux P."/>
            <person name="Hiltunen Thoren M."/>
            <person name="Johannesson H."/>
        </authorList>
    </citation>
    <scope>NUCLEOTIDE SEQUENCE</scope>
    <source>
        <strain evidence="3">CBS 955.72</strain>
    </source>
</reference>
<keyword evidence="3" id="KW-0808">Transferase</keyword>
<dbReference type="GO" id="GO:0008168">
    <property type="term" value="F:methyltransferase activity"/>
    <property type="evidence" value="ECO:0007669"/>
    <property type="project" value="UniProtKB-KW"/>
</dbReference>
<dbReference type="CDD" id="cd02440">
    <property type="entry name" value="AdoMet_MTases"/>
    <property type="match status" value="1"/>
</dbReference>
<dbReference type="Pfam" id="PF13489">
    <property type="entry name" value="Methyltransf_23"/>
    <property type="match status" value="1"/>
</dbReference>
<evidence type="ECO:0000313" key="4">
    <source>
        <dbReference type="Proteomes" id="UP001275084"/>
    </source>
</evidence>
<protein>
    <submittedName>
        <fullName evidence="3">S-adenosyl-L-methionine-dependent methyltransferase</fullName>
    </submittedName>
</protein>
<evidence type="ECO:0000256" key="1">
    <source>
        <dbReference type="ARBA" id="ARBA00038158"/>
    </source>
</evidence>
<dbReference type="PANTHER" id="PTHR43591:SF31">
    <property type="entry name" value="LAEA-LIKE, PUTATIVE (AFU_ORTHOLOGUE AFUA_8G01930)-RELATED"/>
    <property type="match status" value="1"/>
</dbReference>
<gene>
    <name evidence="3" type="ORF">B0T25DRAFT_535874</name>
</gene>
<dbReference type="GO" id="GO:0032259">
    <property type="term" value="P:methylation"/>
    <property type="evidence" value="ECO:0007669"/>
    <property type="project" value="UniProtKB-KW"/>
</dbReference>
<dbReference type="PANTHER" id="PTHR43591">
    <property type="entry name" value="METHYLTRANSFERASE"/>
    <property type="match status" value="1"/>
</dbReference>
<dbReference type="EMBL" id="JAUIQD010000002">
    <property type="protein sequence ID" value="KAK3360550.1"/>
    <property type="molecule type" value="Genomic_DNA"/>
</dbReference>
<keyword evidence="4" id="KW-1185">Reference proteome</keyword>